<feature type="region of interest" description="Disordered" evidence="1">
    <location>
        <begin position="1"/>
        <end position="25"/>
    </location>
</feature>
<dbReference type="PRINTS" id="PR00625">
    <property type="entry name" value="JDOMAIN"/>
</dbReference>
<feature type="compositionally biased region" description="Low complexity" evidence="1">
    <location>
        <begin position="218"/>
        <end position="230"/>
    </location>
</feature>
<feature type="region of interest" description="Disordered" evidence="1">
    <location>
        <begin position="360"/>
        <end position="379"/>
    </location>
</feature>
<dbReference type="Pfam" id="PF00226">
    <property type="entry name" value="DnaJ"/>
    <property type="match status" value="1"/>
</dbReference>
<feature type="compositionally biased region" description="Basic and acidic residues" evidence="1">
    <location>
        <begin position="323"/>
        <end position="335"/>
    </location>
</feature>
<organism evidence="4 5">
    <name type="scientific">Apiospora rasikravindrae</name>
    <dbReference type="NCBI Taxonomy" id="990691"/>
    <lineage>
        <taxon>Eukaryota</taxon>
        <taxon>Fungi</taxon>
        <taxon>Dikarya</taxon>
        <taxon>Ascomycota</taxon>
        <taxon>Pezizomycotina</taxon>
        <taxon>Sordariomycetes</taxon>
        <taxon>Xylariomycetidae</taxon>
        <taxon>Amphisphaeriales</taxon>
        <taxon>Apiosporaceae</taxon>
        <taxon>Apiospora</taxon>
    </lineage>
</organism>
<proteinExistence type="predicted"/>
<dbReference type="PANTHER" id="PTHR24074">
    <property type="entry name" value="CO-CHAPERONE PROTEIN DJLA"/>
    <property type="match status" value="1"/>
</dbReference>
<dbReference type="InterPro" id="IPR036869">
    <property type="entry name" value="J_dom_sf"/>
</dbReference>
<feature type="transmembrane region" description="Helical" evidence="2">
    <location>
        <begin position="129"/>
        <end position="157"/>
    </location>
</feature>
<feature type="compositionally biased region" description="Low complexity" evidence="1">
    <location>
        <begin position="98"/>
        <end position="109"/>
    </location>
</feature>
<feature type="compositionally biased region" description="Basic and acidic residues" evidence="1">
    <location>
        <begin position="360"/>
        <end position="370"/>
    </location>
</feature>
<keyword evidence="2" id="KW-0472">Membrane</keyword>
<dbReference type="Gene3D" id="1.10.287.110">
    <property type="entry name" value="DnaJ domain"/>
    <property type="match status" value="1"/>
</dbReference>
<reference evidence="4 5" key="1">
    <citation type="submission" date="2023-01" db="EMBL/GenBank/DDBJ databases">
        <title>Analysis of 21 Apiospora genomes using comparative genomics revels a genus with tremendous synthesis potential of carbohydrate active enzymes and secondary metabolites.</title>
        <authorList>
            <person name="Sorensen T."/>
        </authorList>
    </citation>
    <scope>NUCLEOTIDE SEQUENCE [LARGE SCALE GENOMIC DNA]</scope>
    <source>
        <strain evidence="4 5">CBS 33761</strain>
    </source>
</reference>
<feature type="region of interest" description="Disordered" evidence="1">
    <location>
        <begin position="90"/>
        <end position="119"/>
    </location>
</feature>
<sequence length="440" mass="50008">MQTEDSAGESNVAAGLTAKSPKHSWNEAVSTLIEEDRFVKAQFEEAIPKFLDRIRRSVEIDRKFVVTVGDWVQQEEERLDRERRAVLEQYGPSDDSVEGSSNDSASESPSSDDETQRLQRRKPRRWSRWLMYICSMTFVCDVFFWICVLLLVATMFYQIFQHPPPFFGDGPPGWFNAKPHQGPPNYYAVLDINPNATDDQIRAAYHRQMRIHHPDKVNGPAASAANPGNSGDDKQAREAAANERMRLITAAYETLSNGSQRCMFDYSEWPKSKGGVRHMDGEQSLRNYYQCIRKSRRTLFQKKPDRRYKRGDDNNGDDDAESPVEKEKAGEEKARAEFAKEDMAMKARVEKAKAKAKERVVKEKEEHRGSESAAARQQTAIESRTVPAWKRISVYAEQAGEAYHTLCYESPVARTGLFALMSAIAWRYGVELPDLCLGGG</sequence>
<keyword evidence="2" id="KW-0812">Transmembrane</keyword>
<evidence type="ECO:0000313" key="5">
    <source>
        <dbReference type="Proteomes" id="UP001444661"/>
    </source>
</evidence>
<accession>A0ABR1SJC4</accession>
<dbReference type="InterPro" id="IPR050817">
    <property type="entry name" value="DjlA_DnaK_co-chaperone"/>
</dbReference>
<gene>
    <name evidence="4" type="ORF">PG993_009421</name>
</gene>
<comment type="caution">
    <text evidence="4">The sequence shown here is derived from an EMBL/GenBank/DDBJ whole genome shotgun (WGS) entry which is preliminary data.</text>
</comment>
<evidence type="ECO:0000313" key="4">
    <source>
        <dbReference type="EMBL" id="KAK8034426.1"/>
    </source>
</evidence>
<keyword evidence="2" id="KW-1133">Transmembrane helix</keyword>
<evidence type="ECO:0000256" key="2">
    <source>
        <dbReference type="SAM" id="Phobius"/>
    </source>
</evidence>
<evidence type="ECO:0000259" key="3">
    <source>
        <dbReference type="PROSITE" id="PS50076"/>
    </source>
</evidence>
<dbReference type="InterPro" id="IPR001623">
    <property type="entry name" value="DnaJ_domain"/>
</dbReference>
<dbReference type="CDD" id="cd06257">
    <property type="entry name" value="DnaJ"/>
    <property type="match status" value="1"/>
</dbReference>
<protein>
    <recommendedName>
        <fullName evidence="3">J domain-containing protein</fullName>
    </recommendedName>
</protein>
<dbReference type="Proteomes" id="UP001444661">
    <property type="component" value="Unassembled WGS sequence"/>
</dbReference>
<feature type="domain" description="J" evidence="3">
    <location>
        <begin position="185"/>
        <end position="268"/>
    </location>
</feature>
<feature type="compositionally biased region" description="Basic residues" evidence="1">
    <location>
        <begin position="300"/>
        <end position="309"/>
    </location>
</feature>
<feature type="region of interest" description="Disordered" evidence="1">
    <location>
        <begin position="215"/>
        <end position="240"/>
    </location>
</feature>
<keyword evidence="5" id="KW-1185">Reference proteome</keyword>
<evidence type="ECO:0000256" key="1">
    <source>
        <dbReference type="SAM" id="MobiDB-lite"/>
    </source>
</evidence>
<dbReference type="PROSITE" id="PS50076">
    <property type="entry name" value="DNAJ_2"/>
    <property type="match status" value="1"/>
</dbReference>
<name>A0ABR1SJC4_9PEZI</name>
<dbReference type="SMART" id="SM00271">
    <property type="entry name" value="DnaJ"/>
    <property type="match status" value="1"/>
</dbReference>
<dbReference type="SUPFAM" id="SSF46565">
    <property type="entry name" value="Chaperone J-domain"/>
    <property type="match status" value="1"/>
</dbReference>
<feature type="compositionally biased region" description="Basic and acidic residues" evidence="1">
    <location>
        <begin position="231"/>
        <end position="240"/>
    </location>
</feature>
<dbReference type="EMBL" id="JAQQWK010000009">
    <property type="protein sequence ID" value="KAK8034426.1"/>
    <property type="molecule type" value="Genomic_DNA"/>
</dbReference>
<feature type="region of interest" description="Disordered" evidence="1">
    <location>
        <begin position="300"/>
        <end position="335"/>
    </location>
</feature>